<evidence type="ECO:0000313" key="3">
    <source>
        <dbReference type="Proteomes" id="UP000054815"/>
    </source>
</evidence>
<dbReference type="Proteomes" id="UP000054815">
    <property type="component" value="Unassembled WGS sequence"/>
</dbReference>
<dbReference type="EMBL" id="JYDU01000028">
    <property type="protein sequence ID" value="KRX97747.1"/>
    <property type="molecule type" value="Genomic_DNA"/>
</dbReference>
<evidence type="ECO:0000256" key="1">
    <source>
        <dbReference type="SAM" id="MobiDB-lite"/>
    </source>
</evidence>
<accession>A0A0V0YBT8</accession>
<reference evidence="2 3" key="1">
    <citation type="submission" date="2015-01" db="EMBL/GenBank/DDBJ databases">
        <title>Evolution of Trichinella species and genotypes.</title>
        <authorList>
            <person name="Korhonen P.K."/>
            <person name="Edoardo P."/>
            <person name="Giuseppe L.R."/>
            <person name="Gasser R.B."/>
        </authorList>
    </citation>
    <scope>NUCLEOTIDE SEQUENCE [LARGE SCALE GENOMIC DNA]</scope>
    <source>
        <strain evidence="2">ISS141</strain>
    </source>
</reference>
<comment type="caution">
    <text evidence="2">The sequence shown here is derived from an EMBL/GenBank/DDBJ whole genome shotgun (WGS) entry which is preliminary data.</text>
</comment>
<sequence length="127" mass="14356">MKLISDAIAAKKWAPQIYQHRPARWWCDQWTPIVVNRRVKRKLAVACGAARGSSVGRSDNGQLTVLCDTDRLTTVREEESDRSQPDDQDDDAETNRRPQQTCESNKQRLASQPDSQAARQLASYKAS</sequence>
<evidence type="ECO:0000313" key="2">
    <source>
        <dbReference type="EMBL" id="KRX97747.1"/>
    </source>
</evidence>
<name>A0A0V0YBT8_TRIPS</name>
<feature type="region of interest" description="Disordered" evidence="1">
    <location>
        <begin position="74"/>
        <end position="127"/>
    </location>
</feature>
<dbReference type="AlphaFoldDB" id="A0A0V0YBT8"/>
<feature type="compositionally biased region" description="Polar residues" evidence="1">
    <location>
        <begin position="97"/>
        <end position="118"/>
    </location>
</feature>
<protein>
    <submittedName>
        <fullName evidence="2">Uncharacterized protein</fullName>
    </submittedName>
</protein>
<proteinExistence type="predicted"/>
<gene>
    <name evidence="2" type="ORF">T4E_7984</name>
</gene>
<organism evidence="2 3">
    <name type="scientific">Trichinella pseudospiralis</name>
    <name type="common">Parasitic roundworm</name>
    <dbReference type="NCBI Taxonomy" id="6337"/>
    <lineage>
        <taxon>Eukaryota</taxon>
        <taxon>Metazoa</taxon>
        <taxon>Ecdysozoa</taxon>
        <taxon>Nematoda</taxon>
        <taxon>Enoplea</taxon>
        <taxon>Dorylaimia</taxon>
        <taxon>Trichinellida</taxon>
        <taxon>Trichinellidae</taxon>
        <taxon>Trichinella</taxon>
    </lineage>
</organism>
<feature type="compositionally biased region" description="Basic and acidic residues" evidence="1">
    <location>
        <begin position="74"/>
        <end position="85"/>
    </location>
</feature>